<dbReference type="SUPFAM" id="SSF50182">
    <property type="entry name" value="Sm-like ribonucleoproteins"/>
    <property type="match status" value="1"/>
</dbReference>
<evidence type="ECO:0000256" key="4">
    <source>
        <dbReference type="ARBA" id="ARBA00022728"/>
    </source>
</evidence>
<dbReference type="GO" id="GO:0003723">
    <property type="term" value="F:RNA binding"/>
    <property type="evidence" value="ECO:0007669"/>
    <property type="project" value="UniProtKB-UniRule"/>
</dbReference>
<evidence type="ECO:0000256" key="5">
    <source>
        <dbReference type="ARBA" id="ARBA00022884"/>
    </source>
</evidence>
<comment type="function">
    <text evidence="9">Plays a role in pre-mRNA splicing.</text>
</comment>
<dbReference type="GO" id="GO:0071004">
    <property type="term" value="C:U2-type prespliceosome"/>
    <property type="evidence" value="ECO:0007669"/>
    <property type="project" value="TreeGrafter"/>
</dbReference>
<dbReference type="GO" id="GO:0005687">
    <property type="term" value="C:U4 snRNP"/>
    <property type="evidence" value="ECO:0007669"/>
    <property type="project" value="TreeGrafter"/>
</dbReference>
<dbReference type="OrthoDB" id="2146at2759"/>
<dbReference type="FunFam" id="2.30.30.100:FF:000023">
    <property type="entry name" value="Small nuclear ribonucleoprotein G"/>
    <property type="match status" value="1"/>
</dbReference>
<evidence type="ECO:0000313" key="11">
    <source>
        <dbReference type="Proteomes" id="UP000515160"/>
    </source>
</evidence>
<dbReference type="GO" id="GO:0005686">
    <property type="term" value="C:U2 snRNP"/>
    <property type="evidence" value="ECO:0007669"/>
    <property type="project" value="TreeGrafter"/>
</dbReference>
<keyword evidence="8 9" id="KW-0687">Ribonucleoprotein</keyword>
<dbReference type="InterPro" id="IPR034098">
    <property type="entry name" value="Sm_G"/>
</dbReference>
<dbReference type="InterPro" id="IPR010920">
    <property type="entry name" value="LSM_dom_sf"/>
</dbReference>
<sequence length="75" mass="8420">MSKAHAPDLKRYMGKRIMLSMSGARTVTGILRGYDPFMNVVLEEAVELEKKKKNSIGIVIVRGNSIVNLEVMERV</sequence>
<dbReference type="GO" id="GO:0043186">
    <property type="term" value="C:P granule"/>
    <property type="evidence" value="ECO:0007669"/>
    <property type="project" value="TreeGrafter"/>
</dbReference>
<dbReference type="Proteomes" id="UP000515160">
    <property type="component" value="Chromosome 2L"/>
</dbReference>
<dbReference type="PROSITE" id="PS52002">
    <property type="entry name" value="SM"/>
    <property type="match status" value="1"/>
</dbReference>
<dbReference type="Pfam" id="PF01423">
    <property type="entry name" value="LSM"/>
    <property type="match status" value="1"/>
</dbReference>
<gene>
    <name evidence="12" type="primary">LOC117564676</name>
</gene>
<organism evidence="11 12">
    <name type="scientific">Drosophila albomicans</name>
    <name type="common">Fruit fly</name>
    <dbReference type="NCBI Taxonomy" id="7291"/>
    <lineage>
        <taxon>Eukaryota</taxon>
        <taxon>Metazoa</taxon>
        <taxon>Ecdysozoa</taxon>
        <taxon>Arthropoda</taxon>
        <taxon>Hexapoda</taxon>
        <taxon>Insecta</taxon>
        <taxon>Pterygota</taxon>
        <taxon>Neoptera</taxon>
        <taxon>Endopterygota</taxon>
        <taxon>Diptera</taxon>
        <taxon>Brachycera</taxon>
        <taxon>Muscomorpha</taxon>
        <taxon>Ephydroidea</taxon>
        <taxon>Drosophilidae</taxon>
        <taxon>Drosophila</taxon>
    </lineage>
</organism>
<proteinExistence type="inferred from homology"/>
<comment type="subcellular location">
    <subcellularLocation>
        <location evidence="1 9">Nucleus</location>
    </subcellularLocation>
</comment>
<keyword evidence="3 9" id="KW-0507">mRNA processing</keyword>
<evidence type="ECO:0000259" key="10">
    <source>
        <dbReference type="PROSITE" id="PS52002"/>
    </source>
</evidence>
<dbReference type="AlphaFoldDB" id="A0A6P8W7K0"/>
<reference evidence="12" key="1">
    <citation type="submission" date="2025-08" db="UniProtKB">
        <authorList>
            <consortium name="RefSeq"/>
        </authorList>
    </citation>
    <scope>IDENTIFICATION</scope>
    <source>
        <strain evidence="12">15112-1751.03</strain>
        <tissue evidence="12">Whole Adult</tissue>
    </source>
</reference>
<evidence type="ECO:0000256" key="8">
    <source>
        <dbReference type="ARBA" id="ARBA00023274"/>
    </source>
</evidence>
<evidence type="ECO:0000256" key="3">
    <source>
        <dbReference type="ARBA" id="ARBA00022664"/>
    </source>
</evidence>
<dbReference type="Gene3D" id="2.30.30.100">
    <property type="match status" value="1"/>
</dbReference>
<dbReference type="GeneID" id="117564676"/>
<dbReference type="GO" id="GO:0034719">
    <property type="term" value="C:SMN-Sm protein complex"/>
    <property type="evidence" value="ECO:0007669"/>
    <property type="project" value="TreeGrafter"/>
</dbReference>
<protein>
    <recommendedName>
        <fullName evidence="9">Small nuclear ribonucleoprotein G</fullName>
        <shortName evidence="9">snRNP-G</shortName>
    </recommendedName>
</protein>
<keyword evidence="4 9" id="KW-0747">Spliceosome</keyword>
<dbReference type="GO" id="GO:0071011">
    <property type="term" value="C:precatalytic spliceosome"/>
    <property type="evidence" value="ECO:0007669"/>
    <property type="project" value="TreeGrafter"/>
</dbReference>
<dbReference type="GO" id="GO:0005685">
    <property type="term" value="C:U1 snRNP"/>
    <property type="evidence" value="ECO:0007669"/>
    <property type="project" value="TreeGrafter"/>
</dbReference>
<keyword evidence="7 9" id="KW-0539">Nucleus</keyword>
<evidence type="ECO:0000256" key="9">
    <source>
        <dbReference type="RuleBase" id="RU365052"/>
    </source>
</evidence>
<dbReference type="InterPro" id="IPR047575">
    <property type="entry name" value="Sm"/>
</dbReference>
<dbReference type="RefSeq" id="XP_034099434.1">
    <property type="nucleotide sequence ID" value="XM_034243543.2"/>
</dbReference>
<dbReference type="GO" id="GO:0005682">
    <property type="term" value="C:U5 snRNP"/>
    <property type="evidence" value="ECO:0007669"/>
    <property type="project" value="TreeGrafter"/>
</dbReference>
<dbReference type="InterPro" id="IPR001163">
    <property type="entry name" value="Sm_dom_euk/arc"/>
</dbReference>
<evidence type="ECO:0000256" key="6">
    <source>
        <dbReference type="ARBA" id="ARBA00023187"/>
    </source>
</evidence>
<dbReference type="GO" id="GO:0071013">
    <property type="term" value="C:catalytic step 2 spliceosome"/>
    <property type="evidence" value="ECO:0007669"/>
    <property type="project" value="TreeGrafter"/>
</dbReference>
<keyword evidence="11" id="KW-1185">Reference proteome</keyword>
<dbReference type="InterPro" id="IPR044641">
    <property type="entry name" value="Lsm7/SmG-like"/>
</dbReference>
<feature type="domain" description="Sm" evidence="10">
    <location>
        <begin position="4"/>
        <end position="75"/>
    </location>
</feature>
<dbReference type="GO" id="GO:0097526">
    <property type="term" value="C:spliceosomal tri-snRNP complex"/>
    <property type="evidence" value="ECO:0007669"/>
    <property type="project" value="TreeGrafter"/>
</dbReference>
<dbReference type="CDD" id="cd01719">
    <property type="entry name" value="Sm_G"/>
    <property type="match status" value="1"/>
</dbReference>
<evidence type="ECO:0000256" key="1">
    <source>
        <dbReference type="ARBA" id="ARBA00004123"/>
    </source>
</evidence>
<evidence type="ECO:0000256" key="7">
    <source>
        <dbReference type="ARBA" id="ARBA00023242"/>
    </source>
</evidence>
<comment type="similarity">
    <text evidence="2 9">Belongs to the snRNP Sm proteins family.</text>
</comment>
<name>A0A6P8W7K0_DROAB</name>
<accession>A0A6P8W7K0</accession>
<evidence type="ECO:0000313" key="12">
    <source>
        <dbReference type="RefSeq" id="XP_034099434.1"/>
    </source>
</evidence>
<dbReference type="GO" id="GO:0005689">
    <property type="term" value="C:U12-type spliceosomal complex"/>
    <property type="evidence" value="ECO:0007669"/>
    <property type="project" value="TreeGrafter"/>
</dbReference>
<dbReference type="GO" id="GO:0000387">
    <property type="term" value="P:spliceosomal snRNP assembly"/>
    <property type="evidence" value="ECO:0007669"/>
    <property type="project" value="UniProtKB-UniRule"/>
</dbReference>
<dbReference type="SMART" id="SM00651">
    <property type="entry name" value="Sm"/>
    <property type="match status" value="1"/>
</dbReference>
<keyword evidence="5 9" id="KW-0694">RNA-binding</keyword>
<dbReference type="PANTHER" id="PTHR10553:SF2">
    <property type="entry name" value="SMALL NUCLEAR RIBONUCLEOPROTEIN G"/>
    <property type="match status" value="1"/>
</dbReference>
<evidence type="ECO:0000256" key="2">
    <source>
        <dbReference type="ARBA" id="ARBA00006850"/>
    </source>
</evidence>
<dbReference type="PANTHER" id="PTHR10553">
    <property type="entry name" value="SMALL NUCLEAR RIBONUCLEOPROTEIN"/>
    <property type="match status" value="1"/>
</dbReference>
<keyword evidence="6 9" id="KW-0508">mRNA splicing</keyword>